<evidence type="ECO:0000259" key="3">
    <source>
        <dbReference type="Pfam" id="PF00534"/>
    </source>
</evidence>
<sequence>MVQQLLDELRSGDDQSIEVFHVNSRLSKEVDDIASASLRKLGLLLGYCLKAVWLRLRHGVNHFYYVPAPGLRNAVYRDWIVMLLCRPFFLRIIYHYQAAGVGDWLETGAYAWERWVSRLLLGRPALSIVLGDYYHEDAAKLAPRKIVTVPNCASDPCPDYADKLQVTQQARAKALGQALSGGGPLATFHVLYLSLCYRDKGLFDAVDAVAELNGRLQARHLSARVQLDVAGRFYLAGEESEFNERLGQADLNDDHGPLVVYHGFADEAKKRELLAQADAFVLASYYEFEAHPVSLIEAMAHGLPIVVTRWRILPELFPAGYEGLVDTKSPGQIADRLDGFLGRTDEAGLRDQFLRHFTRRAFGEKIRAALLALENE</sequence>
<dbReference type="CDD" id="cd03801">
    <property type="entry name" value="GT4_PimA-like"/>
    <property type="match status" value="1"/>
</dbReference>
<evidence type="ECO:0000313" key="4">
    <source>
        <dbReference type="EMBL" id="SVA09450.1"/>
    </source>
</evidence>
<dbReference type="PANTHER" id="PTHR12526:SF510">
    <property type="entry name" value="D-INOSITOL 3-PHOSPHATE GLYCOSYLTRANSFERASE"/>
    <property type="match status" value="1"/>
</dbReference>
<dbReference type="InterPro" id="IPR001296">
    <property type="entry name" value="Glyco_trans_1"/>
</dbReference>
<reference evidence="4" key="1">
    <citation type="submission" date="2018-05" db="EMBL/GenBank/DDBJ databases">
        <authorList>
            <person name="Lanie J.A."/>
            <person name="Ng W.-L."/>
            <person name="Kazmierczak K.M."/>
            <person name="Andrzejewski T.M."/>
            <person name="Davidsen T.M."/>
            <person name="Wayne K.J."/>
            <person name="Tettelin H."/>
            <person name="Glass J.I."/>
            <person name="Rusch D."/>
            <person name="Podicherti R."/>
            <person name="Tsui H.-C.T."/>
            <person name="Winkler M.E."/>
        </authorList>
    </citation>
    <scope>NUCLEOTIDE SEQUENCE</scope>
</reference>
<proteinExistence type="predicted"/>
<feature type="domain" description="Glycosyl transferase family 1" evidence="3">
    <location>
        <begin position="190"/>
        <end position="341"/>
    </location>
</feature>
<accession>A0A381SZM0</accession>
<dbReference type="GO" id="GO:0016757">
    <property type="term" value="F:glycosyltransferase activity"/>
    <property type="evidence" value="ECO:0007669"/>
    <property type="project" value="UniProtKB-KW"/>
</dbReference>
<evidence type="ECO:0000256" key="1">
    <source>
        <dbReference type="ARBA" id="ARBA00022676"/>
    </source>
</evidence>
<gene>
    <name evidence="4" type="ORF">METZ01_LOCUS62304</name>
</gene>
<dbReference type="AlphaFoldDB" id="A0A381SZM0"/>
<protein>
    <recommendedName>
        <fullName evidence="3">Glycosyl transferase family 1 domain-containing protein</fullName>
    </recommendedName>
</protein>
<dbReference type="PANTHER" id="PTHR12526">
    <property type="entry name" value="GLYCOSYLTRANSFERASE"/>
    <property type="match status" value="1"/>
</dbReference>
<dbReference type="SUPFAM" id="SSF53756">
    <property type="entry name" value="UDP-Glycosyltransferase/glycogen phosphorylase"/>
    <property type="match status" value="1"/>
</dbReference>
<dbReference type="Gene3D" id="3.40.50.2000">
    <property type="entry name" value="Glycogen Phosphorylase B"/>
    <property type="match status" value="1"/>
</dbReference>
<keyword evidence="1" id="KW-0328">Glycosyltransferase</keyword>
<dbReference type="Pfam" id="PF00534">
    <property type="entry name" value="Glycos_transf_1"/>
    <property type="match status" value="1"/>
</dbReference>
<organism evidence="4">
    <name type="scientific">marine metagenome</name>
    <dbReference type="NCBI Taxonomy" id="408172"/>
    <lineage>
        <taxon>unclassified sequences</taxon>
        <taxon>metagenomes</taxon>
        <taxon>ecological metagenomes</taxon>
    </lineage>
</organism>
<name>A0A381SZM0_9ZZZZ</name>
<dbReference type="EMBL" id="UINC01003812">
    <property type="protein sequence ID" value="SVA09450.1"/>
    <property type="molecule type" value="Genomic_DNA"/>
</dbReference>
<evidence type="ECO:0000256" key="2">
    <source>
        <dbReference type="ARBA" id="ARBA00022679"/>
    </source>
</evidence>
<keyword evidence="2" id="KW-0808">Transferase</keyword>